<dbReference type="Pfam" id="PF12675">
    <property type="entry name" value="DUF3795"/>
    <property type="match status" value="1"/>
</dbReference>
<dbReference type="Proteomes" id="UP000238916">
    <property type="component" value="Unassembled WGS sequence"/>
</dbReference>
<proteinExistence type="predicted"/>
<name>A0A2U3K8D4_9FIRM</name>
<protein>
    <recommendedName>
        <fullName evidence="3">DUF3795 domain-containing protein</fullName>
    </recommendedName>
</protein>
<evidence type="ECO:0008006" key="3">
    <source>
        <dbReference type="Google" id="ProtNLM"/>
    </source>
</evidence>
<dbReference type="InterPro" id="IPR024227">
    <property type="entry name" value="DUF3795"/>
</dbReference>
<sequence>MERKLICPCGLTCCDCLFYKAEIYDAAKRLRDLIKKDEFDYFLNLLSNKRVGEALGKHFMLSENETRDKLGKSFDIFKQMPEFMNVLNGIIELQCTDTCQDVGGCSMAGTTKECIALKCVKSRGFEGCWKCEEFENCDKLNLLKTMYGYVIEDNLRIIKEKGVDAVQSRGNQYYAWQRR</sequence>
<organism evidence="1 2">
    <name type="scientific">Candidatus Desulfosporosinus infrequens</name>
    <dbReference type="NCBI Taxonomy" id="2043169"/>
    <lineage>
        <taxon>Bacteria</taxon>
        <taxon>Bacillati</taxon>
        <taxon>Bacillota</taxon>
        <taxon>Clostridia</taxon>
        <taxon>Eubacteriales</taxon>
        <taxon>Desulfitobacteriaceae</taxon>
        <taxon>Desulfosporosinus</taxon>
    </lineage>
</organism>
<reference evidence="2" key="1">
    <citation type="submission" date="2018-02" db="EMBL/GenBank/DDBJ databases">
        <authorList>
            <person name="Hausmann B."/>
        </authorList>
    </citation>
    <scope>NUCLEOTIDE SEQUENCE [LARGE SCALE GENOMIC DNA]</scope>
    <source>
        <strain evidence="2">Peat soil MAG SbF1</strain>
    </source>
</reference>
<dbReference type="AlphaFoldDB" id="A0A2U3K8D4"/>
<evidence type="ECO:0000313" key="2">
    <source>
        <dbReference type="Proteomes" id="UP000238916"/>
    </source>
</evidence>
<evidence type="ECO:0000313" key="1">
    <source>
        <dbReference type="EMBL" id="SPF35909.1"/>
    </source>
</evidence>
<gene>
    <name evidence="1" type="ORF">SBF1_1580003</name>
</gene>
<dbReference type="OrthoDB" id="9778466at2"/>
<dbReference type="EMBL" id="OMOF01000066">
    <property type="protein sequence ID" value="SPF35909.1"/>
    <property type="molecule type" value="Genomic_DNA"/>
</dbReference>
<accession>A0A2U3K8D4</accession>